<protein>
    <submittedName>
        <fullName evidence="4">Uncharacterized protein LOC108565733</fullName>
    </submittedName>
</protein>
<accession>A0ABM1N1W0</accession>
<sequence length="566" mass="64310">MIIFTFLLLNVVSINAYLESDLLSRNVLVSLGGSFLNRYEAVQMPENNISSCTLMYSVESNENLYFPIDIMSEKTVTGDHIFENRLYSLGRGICGVRLMDVQASDERRRIYLNADIDDFKNSKYFTIKIQNLDLDDKTLMVALGETFPISLGDDGLKQLYDPNGELVVETEDSEYNISVVRMEHVGQWTLKTFSIYNPKPFSSNVTLKLKHGLSVDSWYMKDKGYGHVGCKLNNFPKKDIKYCQMLSPDNVLYTISLHTATERYTTVGTQLDQDDPICQIEFPLPATEQEIGTWKCTMLDYGNFIDVEQKTPQQHSNEQIQYIENDKLEISCTVPYLIEACHIESPSGRIFNIVDTKLTNGICFMDMDEVELGTWTCRISKPRTSENQIIKVHVKSISKEASISYDQDGARRNHPYNIMCNAEYPLNYCWFVSPSGKTYHATSEKNGKELVYFGRGLLHGDCGITIINVNDEHAGEWSCHMRKINENDELILKADVSVQGEDMDMVSSVGAPIGIALALCFFVGLIGYGLYKKRQYPSIDDQTEFRMDSTMHISNANNYTNNGTFD</sequence>
<evidence type="ECO:0000256" key="1">
    <source>
        <dbReference type="SAM" id="Phobius"/>
    </source>
</evidence>
<keyword evidence="2" id="KW-0732">Signal</keyword>
<evidence type="ECO:0000256" key="2">
    <source>
        <dbReference type="SAM" id="SignalP"/>
    </source>
</evidence>
<proteinExistence type="predicted"/>
<feature type="transmembrane region" description="Helical" evidence="1">
    <location>
        <begin position="509"/>
        <end position="531"/>
    </location>
</feature>
<feature type="chain" id="PRO_5047119843" evidence="2">
    <location>
        <begin position="17"/>
        <end position="566"/>
    </location>
</feature>
<dbReference type="RefSeq" id="XP_017780810.1">
    <property type="nucleotide sequence ID" value="XM_017925321.1"/>
</dbReference>
<name>A0ABM1N1W0_NICVS</name>
<keyword evidence="3" id="KW-1185">Reference proteome</keyword>
<keyword evidence="1" id="KW-1133">Transmembrane helix</keyword>
<organism evidence="3 4">
    <name type="scientific">Nicrophorus vespilloides</name>
    <name type="common">Boreal carrion beetle</name>
    <dbReference type="NCBI Taxonomy" id="110193"/>
    <lineage>
        <taxon>Eukaryota</taxon>
        <taxon>Metazoa</taxon>
        <taxon>Ecdysozoa</taxon>
        <taxon>Arthropoda</taxon>
        <taxon>Hexapoda</taxon>
        <taxon>Insecta</taxon>
        <taxon>Pterygota</taxon>
        <taxon>Neoptera</taxon>
        <taxon>Endopterygota</taxon>
        <taxon>Coleoptera</taxon>
        <taxon>Polyphaga</taxon>
        <taxon>Staphyliniformia</taxon>
        <taxon>Silphidae</taxon>
        <taxon>Nicrophorinae</taxon>
        <taxon>Nicrophorus</taxon>
    </lineage>
</organism>
<evidence type="ECO:0000313" key="4">
    <source>
        <dbReference type="RefSeq" id="XP_017780810.1"/>
    </source>
</evidence>
<evidence type="ECO:0000313" key="3">
    <source>
        <dbReference type="Proteomes" id="UP000695000"/>
    </source>
</evidence>
<feature type="signal peptide" evidence="2">
    <location>
        <begin position="1"/>
        <end position="16"/>
    </location>
</feature>
<keyword evidence="1" id="KW-0472">Membrane</keyword>
<keyword evidence="1" id="KW-0812">Transmembrane</keyword>
<dbReference type="GeneID" id="108565733"/>
<reference evidence="4" key="1">
    <citation type="submission" date="2025-08" db="UniProtKB">
        <authorList>
            <consortium name="RefSeq"/>
        </authorList>
    </citation>
    <scope>IDENTIFICATION</scope>
    <source>
        <tissue evidence="4">Whole Larva</tissue>
    </source>
</reference>
<gene>
    <name evidence="4" type="primary">LOC108565733</name>
</gene>
<dbReference type="Proteomes" id="UP000695000">
    <property type="component" value="Unplaced"/>
</dbReference>